<reference evidence="14" key="5">
    <citation type="submission" date="2018-04" db="UniProtKB">
        <authorList>
            <consortium name="EnsemblFungi"/>
        </authorList>
    </citation>
    <scope>IDENTIFICATION</scope>
    <source>
        <strain evidence="14">R3-111a-1</strain>
    </source>
</reference>
<gene>
    <name evidence="14" type="primary">20342424</name>
    <name evidence="13" type="ORF">GGTG_01966</name>
</gene>
<comment type="similarity">
    <text evidence="2">Belongs to the TFIIF beta subunit family.</text>
</comment>
<dbReference type="OrthoDB" id="26094at2759"/>
<reference evidence="13" key="2">
    <citation type="submission" date="2010-07" db="EMBL/GenBank/DDBJ databases">
        <authorList>
            <consortium name="The Broad Institute Genome Sequencing Platform"/>
            <consortium name="Broad Institute Genome Sequencing Center for Infectious Disease"/>
            <person name="Ma L.-J."/>
            <person name="Dead R."/>
            <person name="Young S."/>
            <person name="Zeng Q."/>
            <person name="Koehrsen M."/>
            <person name="Alvarado L."/>
            <person name="Berlin A."/>
            <person name="Chapman S.B."/>
            <person name="Chen Z."/>
            <person name="Freedman E."/>
            <person name="Gellesch M."/>
            <person name="Goldberg J."/>
            <person name="Griggs A."/>
            <person name="Gujja S."/>
            <person name="Heilman E.R."/>
            <person name="Heiman D."/>
            <person name="Hepburn T."/>
            <person name="Howarth C."/>
            <person name="Jen D."/>
            <person name="Larson L."/>
            <person name="Mehta T."/>
            <person name="Neiman D."/>
            <person name="Pearson M."/>
            <person name="Roberts A."/>
            <person name="Saif S."/>
            <person name="Shea T."/>
            <person name="Shenoy N."/>
            <person name="Sisk P."/>
            <person name="Stolte C."/>
            <person name="Sykes S."/>
            <person name="Walk T."/>
            <person name="White J."/>
            <person name="Yandava C."/>
            <person name="Haas B."/>
            <person name="Nusbaum C."/>
            <person name="Birren B."/>
        </authorList>
    </citation>
    <scope>NUCLEOTIDE SEQUENCE</scope>
    <source>
        <strain evidence="13">R3-111a-1</strain>
    </source>
</reference>
<dbReference type="eggNOG" id="KOG2905">
    <property type="taxonomic scope" value="Eukaryota"/>
</dbReference>
<dbReference type="FunFam" id="1.10.10.10:FF:000035">
    <property type="entry name" value="General transcription factor IIF subunit 2"/>
    <property type="match status" value="1"/>
</dbReference>
<evidence type="ECO:0000256" key="10">
    <source>
        <dbReference type="SAM" id="MobiDB-lite"/>
    </source>
</evidence>
<accession>J3NL25</accession>
<feature type="region of interest" description="Disordered" evidence="10">
    <location>
        <begin position="1"/>
        <end position="33"/>
    </location>
</feature>
<dbReference type="FunCoup" id="J3NL25">
    <property type="interactions" value="481"/>
</dbReference>
<feature type="compositionally biased region" description="Basic residues" evidence="10">
    <location>
        <begin position="172"/>
        <end position="185"/>
    </location>
</feature>
<dbReference type="RefSeq" id="XP_009218001.1">
    <property type="nucleotide sequence ID" value="XM_009219737.1"/>
</dbReference>
<dbReference type="VEuPathDB" id="FungiDB:GGTG_01966"/>
<evidence type="ECO:0000259" key="12">
    <source>
        <dbReference type="Pfam" id="PF17683"/>
    </source>
</evidence>
<evidence type="ECO:0000256" key="4">
    <source>
        <dbReference type="ARBA" id="ARBA00023015"/>
    </source>
</evidence>
<evidence type="ECO:0000313" key="13">
    <source>
        <dbReference type="EMBL" id="EJT81992.1"/>
    </source>
</evidence>
<dbReference type="Gene3D" id="1.10.10.10">
    <property type="entry name" value="Winged helix-like DNA-binding domain superfamily/Winged helix DNA-binding domain"/>
    <property type="match status" value="1"/>
</dbReference>
<feature type="domain" description="TFIIF beta subunit N-terminal" evidence="12">
    <location>
        <begin position="50"/>
        <end position="206"/>
    </location>
</feature>
<evidence type="ECO:0000256" key="6">
    <source>
        <dbReference type="ARBA" id="ARBA00023163"/>
    </source>
</evidence>
<evidence type="ECO:0000256" key="3">
    <source>
        <dbReference type="ARBA" id="ARBA00021453"/>
    </source>
</evidence>
<dbReference type="PANTHER" id="PTHR10445:SF0">
    <property type="entry name" value="GENERAL TRANSCRIPTION FACTOR IIF SUBUNIT 2"/>
    <property type="match status" value="1"/>
</dbReference>
<dbReference type="InterPro" id="IPR011039">
    <property type="entry name" value="TFIIF_interaction"/>
</dbReference>
<feature type="compositionally biased region" description="Basic and acidic residues" evidence="10">
    <location>
        <begin position="1"/>
        <end position="10"/>
    </location>
</feature>
<dbReference type="InterPro" id="IPR003196">
    <property type="entry name" value="TFIIF_beta"/>
</dbReference>
<feature type="region of interest" description="Disordered" evidence="10">
    <location>
        <begin position="139"/>
        <end position="185"/>
    </location>
</feature>
<evidence type="ECO:0000256" key="9">
    <source>
        <dbReference type="ARBA" id="ARBA00081863"/>
    </source>
</evidence>
<evidence type="ECO:0000256" key="2">
    <source>
        <dbReference type="ARBA" id="ARBA00009543"/>
    </source>
</evidence>
<dbReference type="InterPro" id="IPR036390">
    <property type="entry name" value="WH_DNA-bd_sf"/>
</dbReference>
<evidence type="ECO:0000256" key="1">
    <source>
        <dbReference type="ARBA" id="ARBA00004123"/>
    </source>
</evidence>
<dbReference type="GO" id="GO:0003677">
    <property type="term" value="F:DNA binding"/>
    <property type="evidence" value="ECO:0007669"/>
    <property type="project" value="UniProtKB-KW"/>
</dbReference>
<dbReference type="PANTHER" id="PTHR10445">
    <property type="entry name" value="GENERAL TRANSCRIPTION FACTOR IIF SUBUNIT 2"/>
    <property type="match status" value="1"/>
</dbReference>
<dbReference type="AlphaFoldDB" id="J3NL25"/>
<dbReference type="InterPro" id="IPR040450">
    <property type="entry name" value="TFIIF_beta_HTH"/>
</dbReference>
<sequence length="379" mass="43235">MSDIKIKPERGDDDEEPFIEGDEAAEDDPLEEGGDLEFYDKAADDPKYDNMYLARVPNYVWEAWDKLPDDAEIEVGRIRQWYEVDPKTNQPTPRLRMLLHSNLAQHQLVPKEYDLKVTEMRVNNTFIFSEQDLPHYKEKNRARAEAAAAGVPAKLLRQPRPDKPAERPKFPGGRRRGPRRPTFKKSIPKKTKIAGRVRHELNCIPVDNPETDHMLALRAIEASKPTATVTFIDETNISLNSLERGGLAAQNRLQNFIPAAAQAPAPTKAKRVDMKTTRMAENELLDQIFICFAKHTYWPMKTLRHTLRQPEAYLRQTLEKVAELHRTGRFANTWSLTKDVARSKNISAQNGDDVMAPVVEDADADDDDEEGDVKMEDVL</sequence>
<keyword evidence="7" id="KW-0539">Nucleus</keyword>
<evidence type="ECO:0000256" key="7">
    <source>
        <dbReference type="ARBA" id="ARBA00023242"/>
    </source>
</evidence>
<evidence type="ECO:0000256" key="5">
    <source>
        <dbReference type="ARBA" id="ARBA00023125"/>
    </source>
</evidence>
<evidence type="ECO:0000313" key="15">
    <source>
        <dbReference type="Proteomes" id="UP000006039"/>
    </source>
</evidence>
<keyword evidence="6" id="KW-0804">Transcription</keyword>
<keyword evidence="15" id="KW-1185">Reference proteome</keyword>
<dbReference type="Pfam" id="PF17683">
    <property type="entry name" value="TFIIF_beta_N"/>
    <property type="match status" value="1"/>
</dbReference>
<dbReference type="SUPFAM" id="SSF50916">
    <property type="entry name" value="Rap30/74 interaction domains"/>
    <property type="match status" value="1"/>
</dbReference>
<evidence type="ECO:0000259" key="11">
    <source>
        <dbReference type="Pfam" id="PF02270"/>
    </source>
</evidence>
<dbReference type="GeneID" id="20342424"/>
<keyword evidence="4" id="KW-0805">Transcription regulation</keyword>
<dbReference type="Pfam" id="PF02270">
    <property type="entry name" value="TFIIF_beta"/>
    <property type="match status" value="1"/>
</dbReference>
<dbReference type="STRING" id="644352.J3NL25"/>
<feature type="compositionally biased region" description="Acidic residues" evidence="10">
    <location>
        <begin position="11"/>
        <end position="33"/>
    </location>
</feature>
<reference evidence="13" key="3">
    <citation type="submission" date="2010-09" db="EMBL/GenBank/DDBJ databases">
        <title>Annotation of Gaeumannomyces graminis var. tritici R3-111a-1.</title>
        <authorList>
            <consortium name="The Broad Institute Genome Sequencing Platform"/>
            <person name="Ma L.-J."/>
            <person name="Dead R."/>
            <person name="Young S.K."/>
            <person name="Zeng Q."/>
            <person name="Gargeya S."/>
            <person name="Fitzgerald M."/>
            <person name="Haas B."/>
            <person name="Abouelleil A."/>
            <person name="Alvarado L."/>
            <person name="Arachchi H.M."/>
            <person name="Berlin A."/>
            <person name="Brown A."/>
            <person name="Chapman S.B."/>
            <person name="Chen Z."/>
            <person name="Dunbar C."/>
            <person name="Freedman E."/>
            <person name="Gearin G."/>
            <person name="Gellesch M."/>
            <person name="Goldberg J."/>
            <person name="Griggs A."/>
            <person name="Gujja S."/>
            <person name="Heiman D."/>
            <person name="Howarth C."/>
            <person name="Larson L."/>
            <person name="Lui A."/>
            <person name="MacDonald P.J.P."/>
            <person name="Mehta T."/>
            <person name="Montmayeur A."/>
            <person name="Murphy C."/>
            <person name="Neiman D."/>
            <person name="Pearson M."/>
            <person name="Priest M."/>
            <person name="Roberts A."/>
            <person name="Saif S."/>
            <person name="Shea T."/>
            <person name="Shenoy N."/>
            <person name="Sisk P."/>
            <person name="Stolte C."/>
            <person name="Sykes S."/>
            <person name="Yandava C."/>
            <person name="Wortman J."/>
            <person name="Nusbaum C."/>
            <person name="Birren B."/>
        </authorList>
    </citation>
    <scope>NUCLEOTIDE SEQUENCE</scope>
    <source>
        <strain evidence="13">R3-111a-1</strain>
    </source>
</reference>
<feature type="compositionally biased region" description="Basic and acidic residues" evidence="10">
    <location>
        <begin position="159"/>
        <end position="169"/>
    </location>
</feature>
<comment type="subcellular location">
    <subcellularLocation>
        <location evidence="1">Nucleus</location>
    </subcellularLocation>
</comment>
<feature type="region of interest" description="Disordered" evidence="10">
    <location>
        <begin position="347"/>
        <end position="379"/>
    </location>
</feature>
<dbReference type="EMBL" id="GL385395">
    <property type="protein sequence ID" value="EJT81992.1"/>
    <property type="molecule type" value="Genomic_DNA"/>
</dbReference>
<dbReference type="InterPro" id="IPR040504">
    <property type="entry name" value="TFIIF_beta_N"/>
</dbReference>
<protein>
    <recommendedName>
        <fullName evidence="3">Transcription initiation factor IIF subunit beta</fullName>
    </recommendedName>
    <alternativeName>
        <fullName evidence="9">TFIIF medium subunit</fullName>
    </alternativeName>
    <alternativeName>
        <fullName evidence="8">TFIIF-beta</fullName>
    </alternativeName>
</protein>
<dbReference type="GO" id="GO:0006367">
    <property type="term" value="P:transcription initiation at RNA polymerase II promoter"/>
    <property type="evidence" value="ECO:0007669"/>
    <property type="project" value="InterPro"/>
</dbReference>
<keyword evidence="5" id="KW-0238">DNA-binding</keyword>
<feature type="domain" description="TFIIF beta subunit HTH" evidence="11">
    <location>
        <begin position="277"/>
        <end position="338"/>
    </location>
</feature>
<evidence type="ECO:0000313" key="14">
    <source>
        <dbReference type="EnsemblFungi" id="EJT81992"/>
    </source>
</evidence>
<dbReference type="GO" id="GO:0005674">
    <property type="term" value="C:transcription factor TFIIF complex"/>
    <property type="evidence" value="ECO:0007669"/>
    <property type="project" value="InterPro"/>
</dbReference>
<dbReference type="CDD" id="cd07980">
    <property type="entry name" value="TFIIF_beta"/>
    <property type="match status" value="1"/>
</dbReference>
<dbReference type="SUPFAM" id="SSF46785">
    <property type="entry name" value="Winged helix' DNA-binding domain"/>
    <property type="match status" value="1"/>
</dbReference>
<proteinExistence type="inferred from homology"/>
<evidence type="ECO:0000256" key="8">
    <source>
        <dbReference type="ARBA" id="ARBA00081473"/>
    </source>
</evidence>
<reference evidence="15" key="1">
    <citation type="submission" date="2010-07" db="EMBL/GenBank/DDBJ databases">
        <title>The genome sequence of Gaeumannomyces graminis var. tritici strain R3-111a-1.</title>
        <authorList>
            <consortium name="The Broad Institute Genome Sequencing Platform"/>
            <person name="Ma L.-J."/>
            <person name="Dead R."/>
            <person name="Young S."/>
            <person name="Zeng Q."/>
            <person name="Koehrsen M."/>
            <person name="Alvarado L."/>
            <person name="Berlin A."/>
            <person name="Chapman S.B."/>
            <person name="Chen Z."/>
            <person name="Freedman E."/>
            <person name="Gellesch M."/>
            <person name="Goldberg J."/>
            <person name="Griggs A."/>
            <person name="Gujja S."/>
            <person name="Heilman E.R."/>
            <person name="Heiman D."/>
            <person name="Hepburn T."/>
            <person name="Howarth C."/>
            <person name="Jen D."/>
            <person name="Larson L."/>
            <person name="Mehta T."/>
            <person name="Neiman D."/>
            <person name="Pearson M."/>
            <person name="Roberts A."/>
            <person name="Saif S."/>
            <person name="Shea T."/>
            <person name="Shenoy N."/>
            <person name="Sisk P."/>
            <person name="Stolte C."/>
            <person name="Sykes S."/>
            <person name="Walk T."/>
            <person name="White J."/>
            <person name="Yandava C."/>
            <person name="Haas B."/>
            <person name="Nusbaum C."/>
            <person name="Birren B."/>
        </authorList>
    </citation>
    <scope>NUCLEOTIDE SEQUENCE [LARGE SCALE GENOMIC DNA]</scope>
    <source>
        <strain evidence="15">R3-111a-1</strain>
    </source>
</reference>
<dbReference type="Proteomes" id="UP000006039">
    <property type="component" value="Unassembled WGS sequence"/>
</dbReference>
<dbReference type="HOGENOM" id="CLU_047858_0_2_1"/>
<dbReference type="EnsemblFungi" id="EJT81992">
    <property type="protein sequence ID" value="EJT81992"/>
    <property type="gene ID" value="GGTG_01966"/>
</dbReference>
<organism evidence="13">
    <name type="scientific">Gaeumannomyces tritici (strain R3-111a-1)</name>
    <name type="common">Wheat and barley take-all root rot fungus</name>
    <name type="synonym">Gaeumannomyces graminis var. tritici</name>
    <dbReference type="NCBI Taxonomy" id="644352"/>
    <lineage>
        <taxon>Eukaryota</taxon>
        <taxon>Fungi</taxon>
        <taxon>Dikarya</taxon>
        <taxon>Ascomycota</taxon>
        <taxon>Pezizomycotina</taxon>
        <taxon>Sordariomycetes</taxon>
        <taxon>Sordariomycetidae</taxon>
        <taxon>Magnaporthales</taxon>
        <taxon>Magnaporthaceae</taxon>
        <taxon>Gaeumannomyces</taxon>
    </lineage>
</organism>
<feature type="compositionally biased region" description="Acidic residues" evidence="10">
    <location>
        <begin position="360"/>
        <end position="371"/>
    </location>
</feature>
<reference evidence="14" key="4">
    <citation type="journal article" date="2015" name="G3 (Bethesda)">
        <title>Genome sequences of three phytopathogenic species of the Magnaporthaceae family of fungi.</title>
        <authorList>
            <person name="Okagaki L.H."/>
            <person name="Nunes C.C."/>
            <person name="Sailsbery J."/>
            <person name="Clay B."/>
            <person name="Brown D."/>
            <person name="John T."/>
            <person name="Oh Y."/>
            <person name="Young N."/>
            <person name="Fitzgerald M."/>
            <person name="Haas B.J."/>
            <person name="Zeng Q."/>
            <person name="Young S."/>
            <person name="Adiconis X."/>
            <person name="Fan L."/>
            <person name="Levin J.Z."/>
            <person name="Mitchell T.K."/>
            <person name="Okubara P.A."/>
            <person name="Farman M.L."/>
            <person name="Kohn L.M."/>
            <person name="Birren B."/>
            <person name="Ma L.-J."/>
            <person name="Dean R.A."/>
        </authorList>
    </citation>
    <scope>NUCLEOTIDE SEQUENCE</scope>
    <source>
        <strain evidence="14">R3-111a-1</strain>
    </source>
</reference>
<dbReference type="InterPro" id="IPR036388">
    <property type="entry name" value="WH-like_DNA-bd_sf"/>
</dbReference>
<name>J3NL25_GAET3</name>